<dbReference type="PANTHER" id="PTHR12778">
    <property type="entry name" value="SOLUTE CARRIER FAMILY 33 ACETYL-COA TRANSPORTER -RELATED"/>
    <property type="match status" value="1"/>
</dbReference>
<feature type="transmembrane region" description="Helical" evidence="6">
    <location>
        <begin position="110"/>
        <end position="130"/>
    </location>
</feature>
<dbReference type="Gene3D" id="1.20.1250.20">
    <property type="entry name" value="MFS general substrate transporter like domains"/>
    <property type="match status" value="2"/>
</dbReference>
<feature type="transmembrane region" description="Helical" evidence="6">
    <location>
        <begin position="20"/>
        <end position="41"/>
    </location>
</feature>
<evidence type="ECO:0000313" key="8">
    <source>
        <dbReference type="Proteomes" id="UP001139353"/>
    </source>
</evidence>
<dbReference type="InterPro" id="IPR004752">
    <property type="entry name" value="AmpG_permease/AT-1"/>
</dbReference>
<keyword evidence="3 6" id="KW-0812">Transmembrane</keyword>
<dbReference type="InterPro" id="IPR011701">
    <property type="entry name" value="MFS"/>
</dbReference>
<evidence type="ECO:0000313" key="7">
    <source>
        <dbReference type="EMBL" id="MCK9684555.1"/>
    </source>
</evidence>
<comment type="subcellular location">
    <subcellularLocation>
        <location evidence="1">Membrane</location>
        <topology evidence="1">Multi-pass membrane protein</topology>
    </subcellularLocation>
</comment>
<dbReference type="InterPro" id="IPR036259">
    <property type="entry name" value="MFS_trans_sf"/>
</dbReference>
<reference evidence="7" key="1">
    <citation type="submission" date="2021-11" db="EMBL/GenBank/DDBJ databases">
        <title>BS-T2-15 a new species belonging to the Comamonadaceae family isolated from the soil of a French oak forest.</title>
        <authorList>
            <person name="Mieszkin S."/>
            <person name="Alain K."/>
        </authorList>
    </citation>
    <scope>NUCLEOTIDE SEQUENCE</scope>
    <source>
        <strain evidence="7">BS-T2-15</strain>
    </source>
</reference>
<protein>
    <submittedName>
        <fullName evidence="7">MFS transporter</fullName>
    </submittedName>
</protein>
<feature type="transmembrane region" description="Helical" evidence="6">
    <location>
        <begin position="53"/>
        <end position="70"/>
    </location>
</feature>
<feature type="transmembrane region" description="Helical" evidence="6">
    <location>
        <begin position="271"/>
        <end position="295"/>
    </location>
</feature>
<gene>
    <name evidence="7" type="ORF">LPC04_02410</name>
</gene>
<feature type="transmembrane region" description="Helical" evidence="6">
    <location>
        <begin position="363"/>
        <end position="380"/>
    </location>
</feature>
<dbReference type="EMBL" id="JAJLJH010000001">
    <property type="protein sequence ID" value="MCK9684555.1"/>
    <property type="molecule type" value="Genomic_DNA"/>
</dbReference>
<evidence type="ECO:0000256" key="1">
    <source>
        <dbReference type="ARBA" id="ARBA00004141"/>
    </source>
</evidence>
<feature type="transmembrane region" description="Helical" evidence="6">
    <location>
        <begin position="82"/>
        <end position="98"/>
    </location>
</feature>
<dbReference type="Proteomes" id="UP001139353">
    <property type="component" value="Unassembled WGS sequence"/>
</dbReference>
<sequence>MSSDSAAPSAAAHKATHPFLFLVLFIPFGAVPGFLTVALAYELKKKGIDTGDIAILVGLSYICLLFRWVWAPLVDTLLTRKIWYVGSTLLCGLGLWLAGRAATGQHPSLVLINAALAMSTFMSTLLAMAVESLMAATIPDDKRGSAGGWSQAGNLGGQGLGGGLALWLVESCGLNESQSGAVLGLVCALCCLALRWVDDTRPLLKVEGHVEAAGHLGVAANLKAIGSDLWELLRSRIGILALMICLLPIGSGAAQNLWSPIAGEWHASADVVAFVTGAMSGVISAFGCLAGGWICDRIDRKVAYSLFGFGLAVVAVGMALCPRTSSQYVFWTSAYAFVVGLCYAAYCAVVLEAIGQTAAATKFSFMSAVSNTPIMVMTFVDGAANTRWGTNGMLWTDAWCGVIGIVVFALVAGATRRRATAAPSGLSPVH</sequence>
<dbReference type="PANTHER" id="PTHR12778:SF10">
    <property type="entry name" value="MAJOR FACILITATOR SUPERFAMILY DOMAIN-CONTAINING PROTEIN 3"/>
    <property type="match status" value="1"/>
</dbReference>
<feature type="transmembrane region" description="Helical" evidence="6">
    <location>
        <begin position="302"/>
        <end position="322"/>
    </location>
</feature>
<keyword evidence="4 6" id="KW-1133">Transmembrane helix</keyword>
<feature type="transmembrane region" description="Helical" evidence="6">
    <location>
        <begin position="328"/>
        <end position="351"/>
    </location>
</feature>
<dbReference type="GO" id="GO:0022857">
    <property type="term" value="F:transmembrane transporter activity"/>
    <property type="evidence" value="ECO:0007669"/>
    <property type="project" value="InterPro"/>
</dbReference>
<dbReference type="GO" id="GO:0016020">
    <property type="term" value="C:membrane"/>
    <property type="evidence" value="ECO:0007669"/>
    <property type="project" value="UniProtKB-SubCell"/>
</dbReference>
<comment type="caution">
    <text evidence="7">The sequence shown here is derived from an EMBL/GenBank/DDBJ whole genome shotgun (WGS) entry which is preliminary data.</text>
</comment>
<dbReference type="Pfam" id="PF07690">
    <property type="entry name" value="MFS_1"/>
    <property type="match status" value="1"/>
</dbReference>
<keyword evidence="2" id="KW-0813">Transport</keyword>
<evidence type="ECO:0000256" key="4">
    <source>
        <dbReference type="ARBA" id="ARBA00022989"/>
    </source>
</evidence>
<name>A0A9X1YFL3_9BURK</name>
<feature type="transmembrane region" description="Helical" evidence="6">
    <location>
        <begin position="392"/>
        <end position="414"/>
    </location>
</feature>
<evidence type="ECO:0000256" key="6">
    <source>
        <dbReference type="SAM" id="Phobius"/>
    </source>
</evidence>
<keyword evidence="8" id="KW-1185">Reference proteome</keyword>
<keyword evidence="5 6" id="KW-0472">Membrane</keyword>
<organism evidence="7 8">
    <name type="scientific">Scleromatobacter humisilvae</name>
    <dbReference type="NCBI Taxonomy" id="2897159"/>
    <lineage>
        <taxon>Bacteria</taxon>
        <taxon>Pseudomonadati</taxon>
        <taxon>Pseudomonadota</taxon>
        <taxon>Betaproteobacteria</taxon>
        <taxon>Burkholderiales</taxon>
        <taxon>Sphaerotilaceae</taxon>
        <taxon>Scleromatobacter</taxon>
    </lineage>
</organism>
<dbReference type="RefSeq" id="WP_275680581.1">
    <property type="nucleotide sequence ID" value="NZ_JAJLJH010000001.1"/>
</dbReference>
<accession>A0A9X1YFL3</accession>
<evidence type="ECO:0000256" key="3">
    <source>
        <dbReference type="ARBA" id="ARBA00022692"/>
    </source>
</evidence>
<proteinExistence type="predicted"/>
<dbReference type="AlphaFoldDB" id="A0A9X1YFL3"/>
<evidence type="ECO:0000256" key="5">
    <source>
        <dbReference type="ARBA" id="ARBA00023136"/>
    </source>
</evidence>
<dbReference type="SUPFAM" id="SSF103473">
    <property type="entry name" value="MFS general substrate transporter"/>
    <property type="match status" value="1"/>
</dbReference>
<feature type="transmembrane region" description="Helical" evidence="6">
    <location>
        <begin position="237"/>
        <end position="259"/>
    </location>
</feature>
<evidence type="ECO:0000256" key="2">
    <source>
        <dbReference type="ARBA" id="ARBA00022448"/>
    </source>
</evidence>